<reference evidence="3 4" key="1">
    <citation type="submission" date="2012-05" db="EMBL/GenBank/DDBJ databases">
        <title>Recombination and specialization in a pathogen metapopulation.</title>
        <authorList>
            <person name="Gardiner A."/>
            <person name="Kemen E."/>
            <person name="Schultz-Larsen T."/>
            <person name="MacLean D."/>
            <person name="Van Oosterhout C."/>
            <person name="Jones J.D.G."/>
        </authorList>
    </citation>
    <scope>NUCLEOTIDE SEQUENCE [LARGE SCALE GENOMIC DNA]</scope>
    <source>
        <strain evidence="3 4">Ac Nc2</strain>
    </source>
</reference>
<dbReference type="Proteomes" id="UP000053237">
    <property type="component" value="Unassembled WGS sequence"/>
</dbReference>
<organism evidence="3 4">
    <name type="scientific">Albugo candida</name>
    <dbReference type="NCBI Taxonomy" id="65357"/>
    <lineage>
        <taxon>Eukaryota</taxon>
        <taxon>Sar</taxon>
        <taxon>Stramenopiles</taxon>
        <taxon>Oomycota</taxon>
        <taxon>Peronosporomycetes</taxon>
        <taxon>Albuginales</taxon>
        <taxon>Albuginaceae</taxon>
        <taxon>Albugo</taxon>
    </lineage>
</organism>
<comment type="caution">
    <text evidence="3">The sequence shown here is derived from an EMBL/GenBank/DDBJ whole genome shotgun (WGS) entry which is preliminary data.</text>
</comment>
<dbReference type="EMBL" id="CAIX01000034">
    <property type="protein sequence ID" value="CCI42428.1"/>
    <property type="molecule type" value="Genomic_DNA"/>
</dbReference>
<feature type="coiled-coil region" evidence="1">
    <location>
        <begin position="115"/>
        <end position="171"/>
    </location>
</feature>
<gene>
    <name evidence="3" type="ORF">BN9_032120</name>
</gene>
<feature type="compositionally biased region" description="Basic residues" evidence="2">
    <location>
        <begin position="187"/>
        <end position="196"/>
    </location>
</feature>
<feature type="compositionally biased region" description="Basic and acidic residues" evidence="2">
    <location>
        <begin position="197"/>
        <end position="230"/>
    </location>
</feature>
<evidence type="ECO:0000256" key="2">
    <source>
        <dbReference type="SAM" id="MobiDB-lite"/>
    </source>
</evidence>
<feature type="region of interest" description="Disordered" evidence="2">
    <location>
        <begin position="273"/>
        <end position="301"/>
    </location>
</feature>
<feature type="compositionally biased region" description="Polar residues" evidence="2">
    <location>
        <begin position="289"/>
        <end position="299"/>
    </location>
</feature>
<evidence type="ECO:0000256" key="1">
    <source>
        <dbReference type="SAM" id="Coils"/>
    </source>
</evidence>
<dbReference type="Pfam" id="PF16021">
    <property type="entry name" value="PDCD7"/>
    <property type="match status" value="1"/>
</dbReference>
<keyword evidence="4" id="KW-1185">Reference proteome</keyword>
<feature type="compositionally biased region" description="Low complexity" evidence="2">
    <location>
        <begin position="277"/>
        <end position="288"/>
    </location>
</feature>
<feature type="region of interest" description="Disordered" evidence="2">
    <location>
        <begin position="187"/>
        <end position="230"/>
    </location>
</feature>
<evidence type="ECO:0000313" key="4">
    <source>
        <dbReference type="Proteomes" id="UP000053237"/>
    </source>
</evidence>
<dbReference type="OrthoDB" id="78355at2759"/>
<accession>A0A024G6S2</accession>
<protein>
    <submittedName>
        <fullName evidence="3">Uncharacterized protein</fullName>
    </submittedName>
</protein>
<dbReference type="STRING" id="65357.A0A024G6S2"/>
<dbReference type="InParanoid" id="A0A024G6S2"/>
<proteinExistence type="predicted"/>
<dbReference type="InterPro" id="IPR031974">
    <property type="entry name" value="PDCD7"/>
</dbReference>
<name>A0A024G6S2_9STRA</name>
<dbReference type="AlphaFoldDB" id="A0A024G6S2"/>
<evidence type="ECO:0000313" key="3">
    <source>
        <dbReference type="EMBL" id="CCI42428.1"/>
    </source>
</evidence>
<sequence length="362" mass="42362">MNQHLRRISTADHHRYNASIGTPWRNTITHLPGHPPPHLIHRISAVPPTLLPPKLQGIYRPIRPPLQRPFIIPFSPEMESKWLNEFRAKHLRYSEERLGQRAPRLDVFRAIVRKMLQLTEELARKGRELMEIEKEQKLGFDTVLHEKRNECENVKQTLETLRKQTIDLDENKMRILTGYLRRIQKKKNYRKRKRHRLCELNRSKEPESRTESPSEDIDKHSSKSQLKVEDNEVIHSKSTVKAARMVLMLLDIKAKRQGMNLQELEKLKHEARQIVRSQSSTNTPNSSQDAKPSSDTTSKSRIRILFKDPKTIDFDELVTIRRAWDQHLVPPGTTPGSSRIPPHFVVPPSKPSPFWARYLAHK</sequence>
<keyword evidence="1" id="KW-0175">Coiled coil</keyword>